<evidence type="ECO:0000313" key="4">
    <source>
        <dbReference type="Proteomes" id="UP001443914"/>
    </source>
</evidence>
<feature type="domain" description="Retrotransposon gag" evidence="1">
    <location>
        <begin position="69"/>
        <end position="122"/>
    </location>
</feature>
<gene>
    <name evidence="3" type="ORF">RND81_10G202800</name>
</gene>
<evidence type="ECO:0000259" key="2">
    <source>
        <dbReference type="Pfam" id="PF14244"/>
    </source>
</evidence>
<dbReference type="InterPro" id="IPR005162">
    <property type="entry name" value="Retrotrans_gag_dom"/>
</dbReference>
<evidence type="ECO:0008006" key="5">
    <source>
        <dbReference type="Google" id="ProtNLM"/>
    </source>
</evidence>
<evidence type="ECO:0000259" key="1">
    <source>
        <dbReference type="Pfam" id="PF03732"/>
    </source>
</evidence>
<organism evidence="3 4">
    <name type="scientific">Saponaria officinalis</name>
    <name type="common">Common soapwort</name>
    <name type="synonym">Lychnis saponaria</name>
    <dbReference type="NCBI Taxonomy" id="3572"/>
    <lineage>
        <taxon>Eukaryota</taxon>
        <taxon>Viridiplantae</taxon>
        <taxon>Streptophyta</taxon>
        <taxon>Embryophyta</taxon>
        <taxon>Tracheophyta</taxon>
        <taxon>Spermatophyta</taxon>
        <taxon>Magnoliopsida</taxon>
        <taxon>eudicotyledons</taxon>
        <taxon>Gunneridae</taxon>
        <taxon>Pentapetalae</taxon>
        <taxon>Caryophyllales</taxon>
        <taxon>Caryophyllaceae</taxon>
        <taxon>Caryophylleae</taxon>
        <taxon>Saponaria</taxon>
    </lineage>
</organism>
<dbReference type="InterPro" id="IPR029472">
    <property type="entry name" value="Copia-like_N"/>
</dbReference>
<sequence length="221" mass="25101">MPETNNSSVYSDPIHLAPGDHSIIQLIPTVFKGRGFLHWSSNVKLALSSKNKLRFLTESISSSLTYVTSSKELWEELNERYNQSNAPMLYQLRKDMLHITQGDESVVEYYARFKSVWEDLRSLDGIPNCDCGAVTKCSCNLLKKIVDRDNTHMLIDFLMGLDKKYESLRGQILAMDPLPTVNRAFSKVHQSEIQQQIRNSGQGDTSDGMAMAVHKNNFRPD</sequence>
<keyword evidence="4" id="KW-1185">Reference proteome</keyword>
<accession>A0AAW1I5Z1</accession>
<dbReference type="Pfam" id="PF14244">
    <property type="entry name" value="Retrotran_gag_3"/>
    <property type="match status" value="1"/>
</dbReference>
<dbReference type="Proteomes" id="UP001443914">
    <property type="component" value="Unassembled WGS sequence"/>
</dbReference>
<feature type="domain" description="Retrotransposon Copia-like N-terminal" evidence="2">
    <location>
        <begin position="24"/>
        <end position="56"/>
    </location>
</feature>
<dbReference type="EMBL" id="JBDFQZ010000010">
    <property type="protein sequence ID" value="KAK9684328.1"/>
    <property type="molecule type" value="Genomic_DNA"/>
</dbReference>
<proteinExistence type="predicted"/>
<comment type="caution">
    <text evidence="3">The sequence shown here is derived from an EMBL/GenBank/DDBJ whole genome shotgun (WGS) entry which is preliminary data.</text>
</comment>
<reference evidence="3" key="1">
    <citation type="submission" date="2024-03" db="EMBL/GenBank/DDBJ databases">
        <title>WGS assembly of Saponaria officinalis var. Norfolk2.</title>
        <authorList>
            <person name="Jenkins J."/>
            <person name="Shu S."/>
            <person name="Grimwood J."/>
            <person name="Barry K."/>
            <person name="Goodstein D."/>
            <person name="Schmutz J."/>
            <person name="Leebens-Mack J."/>
            <person name="Osbourn A."/>
        </authorList>
    </citation>
    <scope>NUCLEOTIDE SEQUENCE [LARGE SCALE GENOMIC DNA]</scope>
    <source>
        <strain evidence="3">JIC</strain>
    </source>
</reference>
<evidence type="ECO:0000313" key="3">
    <source>
        <dbReference type="EMBL" id="KAK9684328.1"/>
    </source>
</evidence>
<dbReference type="Pfam" id="PF03732">
    <property type="entry name" value="Retrotrans_gag"/>
    <property type="match status" value="1"/>
</dbReference>
<dbReference type="AlphaFoldDB" id="A0AAW1I5Z1"/>
<dbReference type="PANTHER" id="PTHR37610:SF40">
    <property type="entry name" value="OS01G0909600 PROTEIN"/>
    <property type="match status" value="1"/>
</dbReference>
<name>A0AAW1I5Z1_SAPOF</name>
<protein>
    <recommendedName>
        <fullName evidence="5">Retrotransposon gag domain-containing protein</fullName>
    </recommendedName>
</protein>
<dbReference type="PANTHER" id="PTHR37610">
    <property type="entry name" value="CCHC-TYPE DOMAIN-CONTAINING PROTEIN"/>
    <property type="match status" value="1"/>
</dbReference>